<evidence type="ECO:0000256" key="3">
    <source>
        <dbReference type="ARBA" id="ARBA00022679"/>
    </source>
</evidence>
<dbReference type="Proteomes" id="UP000634136">
    <property type="component" value="Unassembled WGS sequence"/>
</dbReference>
<keyword evidence="5" id="KW-1185">Reference proteome</keyword>
<dbReference type="InterPro" id="IPR002213">
    <property type="entry name" value="UDP_glucos_trans"/>
</dbReference>
<dbReference type="EMBL" id="JAAIUW010000009">
    <property type="protein sequence ID" value="KAF7816165.1"/>
    <property type="molecule type" value="Genomic_DNA"/>
</dbReference>
<organism evidence="4 5">
    <name type="scientific">Senna tora</name>
    <dbReference type="NCBI Taxonomy" id="362788"/>
    <lineage>
        <taxon>Eukaryota</taxon>
        <taxon>Viridiplantae</taxon>
        <taxon>Streptophyta</taxon>
        <taxon>Embryophyta</taxon>
        <taxon>Tracheophyta</taxon>
        <taxon>Spermatophyta</taxon>
        <taxon>Magnoliopsida</taxon>
        <taxon>eudicotyledons</taxon>
        <taxon>Gunneridae</taxon>
        <taxon>Pentapetalae</taxon>
        <taxon>rosids</taxon>
        <taxon>fabids</taxon>
        <taxon>Fabales</taxon>
        <taxon>Fabaceae</taxon>
        <taxon>Caesalpinioideae</taxon>
        <taxon>Cassia clade</taxon>
        <taxon>Senna</taxon>
    </lineage>
</organism>
<keyword evidence="2" id="KW-0328">Glycosyltransferase</keyword>
<dbReference type="SUPFAM" id="SSF53756">
    <property type="entry name" value="UDP-Glycosyltransferase/glycogen phosphorylase"/>
    <property type="match status" value="1"/>
</dbReference>
<dbReference type="PANTHER" id="PTHR11926">
    <property type="entry name" value="GLUCOSYL/GLUCURONOSYL TRANSFERASES"/>
    <property type="match status" value="1"/>
</dbReference>
<dbReference type="Gene3D" id="3.40.50.2000">
    <property type="entry name" value="Glycogen Phosphorylase B"/>
    <property type="match status" value="2"/>
</dbReference>
<evidence type="ECO:0000313" key="5">
    <source>
        <dbReference type="Proteomes" id="UP000634136"/>
    </source>
</evidence>
<reference evidence="4" key="1">
    <citation type="submission" date="2020-09" db="EMBL/GenBank/DDBJ databases">
        <title>Genome-Enabled Discovery of Anthraquinone Biosynthesis in Senna tora.</title>
        <authorList>
            <person name="Kang S.-H."/>
            <person name="Pandey R.P."/>
            <person name="Lee C.-M."/>
            <person name="Sim J.-S."/>
            <person name="Jeong J.-T."/>
            <person name="Choi B.-S."/>
            <person name="Jung M."/>
            <person name="Ginzburg D."/>
            <person name="Zhao K."/>
            <person name="Won S.Y."/>
            <person name="Oh T.-J."/>
            <person name="Yu Y."/>
            <person name="Kim N.-H."/>
            <person name="Lee O.R."/>
            <person name="Lee T.-H."/>
            <person name="Bashyal P."/>
            <person name="Kim T.-S."/>
            <person name="Lee W.-H."/>
            <person name="Kawkins C."/>
            <person name="Kim C.-K."/>
            <person name="Kim J.S."/>
            <person name="Ahn B.O."/>
            <person name="Rhee S.Y."/>
            <person name="Sohng J.K."/>
        </authorList>
    </citation>
    <scope>NUCLEOTIDE SEQUENCE</scope>
    <source>
        <tissue evidence="4">Leaf</tissue>
    </source>
</reference>
<dbReference type="OrthoDB" id="5835829at2759"/>
<keyword evidence="3 4" id="KW-0808">Transferase</keyword>
<dbReference type="AlphaFoldDB" id="A0A834T6W7"/>
<gene>
    <name evidence="4" type="ORF">G2W53_030134</name>
</gene>
<dbReference type="FunFam" id="3.40.50.2000:FF:000060">
    <property type="entry name" value="Glycosyltransferase"/>
    <property type="match status" value="1"/>
</dbReference>
<sequence>MENPPTTVCHVVAMPYPGRGHINPLINFCKLLVSKNPDILVTIVLTEEWLGFIGSEPRPHNIRFGSIPNVIPSEVGRANDFLAFLEAVMTKMEAPFEQLLDRLQPPPTIILYDTYLFWVVAVANRRSIPVASFWTTSASFFSVLQHYHLLEQHGHYPLNVLENGENRVDYIPGVSPTRLADFPLTDGSWRVRQMLQWALKAFQWVPKVQYMLFPSIYELEPEAIDVLKAEFSMPIYSIGPALPYSNLKHTTINHNDSTYFQWLDNQPSASVLYISHGSFLSTSRAQMEEMAAGLRESGVRFLWVARGSEASRLKEICGNMGLVLGWCDQLRVLRHGAIGGFWSHCGWNSIGEGVFSGIPFLTFPMFMDQPVNGKMIVEDWKVGWRVRNGVKLDTLVGKDEICGVLKKFMDLDSVEGRDVRKRAREVQQICVEAIANGGSCEVNINAFVRDVLHLHNAKP</sequence>
<comment type="caution">
    <text evidence="4">The sequence shown here is derived from an EMBL/GenBank/DDBJ whole genome shotgun (WGS) entry which is preliminary data.</text>
</comment>
<evidence type="ECO:0000256" key="1">
    <source>
        <dbReference type="ARBA" id="ARBA00009995"/>
    </source>
</evidence>
<dbReference type="PANTHER" id="PTHR11926:SF774">
    <property type="entry name" value="UDP-GLYCOSYLTRANSFERASE 85A1-RELATED"/>
    <property type="match status" value="1"/>
</dbReference>
<dbReference type="GO" id="GO:0080044">
    <property type="term" value="F:quercetin 7-O-glucosyltransferase activity"/>
    <property type="evidence" value="ECO:0007669"/>
    <property type="project" value="TreeGrafter"/>
</dbReference>
<dbReference type="FunFam" id="3.40.50.2000:FF:000152">
    <property type="entry name" value="Glycosyltransferase"/>
    <property type="match status" value="1"/>
</dbReference>
<accession>A0A834T6W7</accession>
<dbReference type="Pfam" id="PF00201">
    <property type="entry name" value="UDPGT"/>
    <property type="match status" value="1"/>
</dbReference>
<proteinExistence type="inferred from homology"/>
<evidence type="ECO:0000256" key="2">
    <source>
        <dbReference type="ARBA" id="ARBA00022676"/>
    </source>
</evidence>
<name>A0A834T6W7_9FABA</name>
<dbReference type="GO" id="GO:0080043">
    <property type="term" value="F:quercetin 3-O-glucosyltransferase activity"/>
    <property type="evidence" value="ECO:0007669"/>
    <property type="project" value="TreeGrafter"/>
</dbReference>
<comment type="similarity">
    <text evidence="1">Belongs to the UDP-glycosyltransferase family.</text>
</comment>
<evidence type="ECO:0000313" key="4">
    <source>
        <dbReference type="EMBL" id="KAF7816165.1"/>
    </source>
</evidence>
<dbReference type="CDD" id="cd03784">
    <property type="entry name" value="GT1_Gtf-like"/>
    <property type="match status" value="1"/>
</dbReference>
<protein>
    <submittedName>
        <fullName evidence="4">UDP-glycosyltransferase 87A1-like isoform X1</fullName>
    </submittedName>
</protein>